<dbReference type="Gene3D" id="2.60.40.3440">
    <property type="match status" value="2"/>
</dbReference>
<evidence type="ECO:0000259" key="4">
    <source>
        <dbReference type="Pfam" id="PF18962"/>
    </source>
</evidence>
<feature type="domain" description="Secretion system C-terminal sorting" evidence="4">
    <location>
        <begin position="1488"/>
        <end position="1549"/>
    </location>
</feature>
<protein>
    <recommendedName>
        <fullName evidence="7">Por secretion system C-terminal sorting domain-containing protein</fullName>
    </recommendedName>
</protein>
<dbReference type="Proteomes" id="UP001319867">
    <property type="component" value="Chromosome"/>
</dbReference>
<dbReference type="InterPro" id="IPR010221">
    <property type="entry name" value="VCBS_dom"/>
</dbReference>
<evidence type="ECO:0000256" key="1">
    <source>
        <dbReference type="ARBA" id="ARBA00022729"/>
    </source>
</evidence>
<evidence type="ECO:0000259" key="3">
    <source>
        <dbReference type="Pfam" id="PF17803"/>
    </source>
</evidence>
<feature type="signal peptide" evidence="2">
    <location>
        <begin position="1"/>
        <end position="18"/>
    </location>
</feature>
<evidence type="ECO:0000313" key="6">
    <source>
        <dbReference type="Proteomes" id="UP001319867"/>
    </source>
</evidence>
<dbReference type="Pfam" id="PF18962">
    <property type="entry name" value="Por_Secre_tail"/>
    <property type="match status" value="1"/>
</dbReference>
<sequence>MKKYLLITLLMLGTNLFAQNNLTVNVNGIKANDSIRIIVQKSAEKLLKKWVKYNSSGTSTVQFNVDNGKWALIIDATGYTFPSSTVINIPETNNATVTLTPLLNTNYIYNWKDDDSYAGHATQVYVNEPSTLVVLNNTVSIPNDYSSVKLRNEFGIILSNDRSKWSSEDSFRLYSMLKTLPLQTFGEGSVLNFEKGENVKAIFYLTDQEQFKDINIVNVNGVKHVTVSQSAFTYASPQIGILDGIKTKFYSKRLNHAILNYYTDFGSNEQNVDIIAQEKYGFRFMKSNLETQNLMHEDASNFQEFFNEEKIEILSMFEELPEGFHKQEGLKYLVRRVNGQDHPIYTTAAAIAWTSFNTIEFMSKTFNNTEINSVVRRLILHEKSHFLWAYAFDSVLKKDWSDLGGWFQDPTSSSGWSTYNTTEFVTEYAHEKNPDEDMAESIATYILNPDLLLSRSVRKYEFIRDRIMHGTRYKAQIREDLTFMVYNLFPDYTYPGKIIGSTINVEGSANDDKVVKFEFKLNSKDPKIDGASVGYIRLASSIGTIHDLWLTPKNGSVDSTLVGTTTFSKHEKSGYWNLVSLRIEDPVGNSRFENTSSFGFKLYIENPLEDITPPKWQYNLKSELVQGKFDPNGQNTSDNVNGLQMQAIKYSYDYYDNSPMDRSITRIYFPKLDNSNAQKYEEQIQGKPIINAAKSYKNDYNSIKHFEMHLVIPEYFPSGYYSVSQLNSSDIAGNYTNVYMVKDTANFYIKPGKLDIFKDIRDSLYVKTNFPDYIAPEIDLNRINVIAKPTNPLSPDGETRVDISLLIRDLSDFPTHESGAKLVRYVLRDPLGIEHSYSSWNDNMLLNYYSLKPDGNSEWNLINLDILLPKGSPPGKWGISSMQTVDRAGNFRNYSFVEIVRFDVIESDVKLDEALVATITSKVVNSKNVSSISAEISCKPCQGNKYVYQVYSLLGGNVVRGEGIFTSNFISLNSINLTGVLDGIIKLTVQVTDNQNQLIATTTTDYTKDTVLPKGYYLKSNLQDSGSSNIDSIVFKVLAENVDLNGTYKVLFEQNSTTNKQFDIKSSSTSIPSISIEGVITQTEIVLNNLNISSLKDGVFSSSILITDPNGNEGVPIKKYFYKLDGKISILNKTTPVNDFIEVDEGKVSGVLKNGSDNLLYNDFKLNTNLIPIIVTNPINGTVTLNSNGTFSYVHNGSETTKDSFTYKVNDGTSDSDIATVTITINPVNDAPVALSDQITIKNGETATLLSGGITSVLTNDTDAENNTLTAVRVTNPVNGTLTLNSNGTFTYVHNGSNTITDSFTYKVNDGSVDSNIATVNISIEAFSLPFDNFTIITKSETCSGKNNGEISIKATQSFNYTATINNKVYNFVNNSLIVPDLTAGEYNVCINITGKTFPHCYTLTIGKGGSLTGKTSGVSSNKVAIEITEGSAPFEVLLNGKSKFTTDHTLFELDVNVGDVVMVKSAIACEGIYSKVISDLPNSYMAYPNPTKGSFEISMSTELKEIYIELYSIKAELISKGVYPVVNQKIQLNLDNQTSGTYIAKVYTAIPTSLIIIKN</sequence>
<accession>A0ABM7V7E9</accession>
<evidence type="ECO:0008006" key="7">
    <source>
        <dbReference type="Google" id="ProtNLM"/>
    </source>
</evidence>
<dbReference type="InterPro" id="IPR026444">
    <property type="entry name" value="Secre_tail"/>
</dbReference>
<gene>
    <name evidence="5" type="ORF">GENT5_17940</name>
</gene>
<dbReference type="NCBIfam" id="TIGR01965">
    <property type="entry name" value="VCBS_repeat"/>
    <property type="match status" value="1"/>
</dbReference>
<feature type="chain" id="PRO_5047278132" description="Por secretion system C-terminal sorting domain-containing protein" evidence="2">
    <location>
        <begin position="19"/>
        <end position="1560"/>
    </location>
</feature>
<dbReference type="InterPro" id="IPR040853">
    <property type="entry name" value="RapA2_cadherin-like"/>
</dbReference>
<organism evidence="5 6">
    <name type="scientific">Flavobacterium ammoniigenes</name>
    <dbReference type="NCBI Taxonomy" id="1751095"/>
    <lineage>
        <taxon>Bacteria</taxon>
        <taxon>Pseudomonadati</taxon>
        <taxon>Bacteroidota</taxon>
        <taxon>Flavobacteriia</taxon>
        <taxon>Flavobacteriales</taxon>
        <taxon>Flavobacteriaceae</taxon>
        <taxon>Flavobacterium</taxon>
    </lineage>
</organism>
<dbReference type="EMBL" id="AP025184">
    <property type="protein sequence ID" value="BDB55489.1"/>
    <property type="molecule type" value="Genomic_DNA"/>
</dbReference>
<evidence type="ECO:0000256" key="2">
    <source>
        <dbReference type="SAM" id="SignalP"/>
    </source>
</evidence>
<evidence type="ECO:0000313" key="5">
    <source>
        <dbReference type="EMBL" id="BDB55489.1"/>
    </source>
</evidence>
<reference evidence="5 6" key="1">
    <citation type="journal article" date="2022" name="Int. J. Syst. Evol. Microbiol.">
        <title>Flavobacterium ammonificans sp. nov. and Flavobacterium ammoniigenes sp. nov., ammonifying bacteria isolated from surface river water.</title>
        <authorList>
            <person name="Watanabe K."/>
            <person name="Kitamura T."/>
            <person name="Ogata Y."/>
            <person name="Shindo C."/>
            <person name="Suda W."/>
        </authorList>
    </citation>
    <scope>NUCLEOTIDE SEQUENCE [LARGE SCALE GENOMIC DNA]</scope>
    <source>
        <strain evidence="5 6">GENT5</strain>
    </source>
</reference>
<reference evidence="5 6" key="2">
    <citation type="journal article" date="2022" name="Microorganisms">
        <title>Complete Genome Sequences of Two Flavobacterium ammonificans Strains and a Flavobacterium ammoniigenes Strain of Ammonifying Bacterioplankton Isolated from Surface River Water.</title>
        <authorList>
            <person name="Suda W."/>
            <person name="Ogata Y."/>
            <person name="Shindo C."/>
            <person name="Watanabe K."/>
        </authorList>
    </citation>
    <scope>NUCLEOTIDE SEQUENCE [LARGE SCALE GENOMIC DNA]</scope>
    <source>
        <strain evidence="5 6">GENT5</strain>
    </source>
</reference>
<keyword evidence="1 2" id="KW-0732">Signal</keyword>
<feature type="domain" description="RapA2 cadherin-like" evidence="3">
    <location>
        <begin position="1219"/>
        <end position="1292"/>
    </location>
</feature>
<name>A0ABM7V7E9_9FLAO</name>
<proteinExistence type="predicted"/>
<dbReference type="RefSeq" id="WP_229316867.1">
    <property type="nucleotide sequence ID" value="NZ_AP025184.1"/>
</dbReference>
<dbReference type="Pfam" id="PF17803">
    <property type="entry name" value="Cadherin_4"/>
    <property type="match status" value="1"/>
</dbReference>
<keyword evidence="6" id="KW-1185">Reference proteome</keyword>